<proteinExistence type="predicted"/>
<dbReference type="InterPro" id="IPR038725">
    <property type="entry name" value="YdaG_split_barrel_FMN-bd"/>
</dbReference>
<dbReference type="AlphaFoldDB" id="A0A3E1NL03"/>
<dbReference type="InterPro" id="IPR052917">
    <property type="entry name" value="Stress-Dev_Protein"/>
</dbReference>
<evidence type="ECO:0000313" key="2">
    <source>
        <dbReference type="EMBL" id="RFM28619.1"/>
    </source>
</evidence>
<accession>A0A3E1NL03</accession>
<organism evidence="2 3">
    <name type="scientific">Deminuibacter soli</name>
    <dbReference type="NCBI Taxonomy" id="2291815"/>
    <lineage>
        <taxon>Bacteria</taxon>
        <taxon>Pseudomonadati</taxon>
        <taxon>Bacteroidota</taxon>
        <taxon>Chitinophagia</taxon>
        <taxon>Chitinophagales</taxon>
        <taxon>Chitinophagaceae</taxon>
        <taxon>Deminuibacter</taxon>
    </lineage>
</organism>
<dbReference type="SUPFAM" id="SSF50475">
    <property type="entry name" value="FMN-binding split barrel"/>
    <property type="match status" value="1"/>
</dbReference>
<keyword evidence="3" id="KW-1185">Reference proteome</keyword>
<dbReference type="Pfam" id="PF16242">
    <property type="entry name" value="Pyrid_ox_like"/>
    <property type="match status" value="1"/>
</dbReference>
<dbReference type="EMBL" id="QTJU01000002">
    <property type="protein sequence ID" value="RFM28619.1"/>
    <property type="molecule type" value="Genomic_DNA"/>
</dbReference>
<name>A0A3E1NL03_9BACT</name>
<dbReference type="Proteomes" id="UP000261284">
    <property type="component" value="Unassembled WGS sequence"/>
</dbReference>
<reference evidence="2 3" key="1">
    <citation type="submission" date="2018-08" db="EMBL/GenBank/DDBJ databases">
        <title>Chitinophagaceae sp. K23C18032701, a novel bacterium isolated from forest soil.</title>
        <authorList>
            <person name="Wang C."/>
        </authorList>
    </citation>
    <scope>NUCLEOTIDE SEQUENCE [LARGE SCALE GENOMIC DNA]</scope>
    <source>
        <strain evidence="2 3">K23C18032701</strain>
    </source>
</reference>
<dbReference type="Gene3D" id="2.30.110.10">
    <property type="entry name" value="Electron Transport, Fmn-binding Protein, Chain A"/>
    <property type="match status" value="1"/>
</dbReference>
<protein>
    <recommendedName>
        <fullName evidence="1">General stress protein FMN-binding split barrel domain-containing protein</fullName>
    </recommendedName>
</protein>
<dbReference type="OrthoDB" id="1432662at2"/>
<evidence type="ECO:0000313" key="3">
    <source>
        <dbReference type="Proteomes" id="UP000261284"/>
    </source>
</evidence>
<gene>
    <name evidence="2" type="ORF">DXN05_07435</name>
</gene>
<dbReference type="PANTHER" id="PTHR34818">
    <property type="entry name" value="PROTEIN BLI-3"/>
    <property type="match status" value="1"/>
</dbReference>
<dbReference type="InterPro" id="IPR012349">
    <property type="entry name" value="Split_barrel_FMN-bd"/>
</dbReference>
<sequence>MLNSTNTREETAKSLTKFKKLVLQSRVCMLCGVTLSGEIVTKPLYTASVDEAGDLYFYFNEDAQGLDAINWNNNISLIYSNSGRRTHLEVTGKSVMIMDRQKTRDLWSPLLHAYFPKGSHSMKLMKVHVTRAACYQDFHSQREVLIQAPIETPHTDQLKKTLALQKVG</sequence>
<dbReference type="RefSeq" id="WP_116846609.1">
    <property type="nucleotide sequence ID" value="NZ_QTJU01000002.1"/>
</dbReference>
<feature type="domain" description="General stress protein FMN-binding split barrel" evidence="1">
    <location>
        <begin position="15"/>
        <end position="144"/>
    </location>
</feature>
<comment type="caution">
    <text evidence="2">The sequence shown here is derived from an EMBL/GenBank/DDBJ whole genome shotgun (WGS) entry which is preliminary data.</text>
</comment>
<dbReference type="PANTHER" id="PTHR34818:SF1">
    <property type="entry name" value="PROTEIN BLI-3"/>
    <property type="match status" value="1"/>
</dbReference>
<evidence type="ECO:0000259" key="1">
    <source>
        <dbReference type="Pfam" id="PF16242"/>
    </source>
</evidence>